<sequence>MNVCITTKAVIATLKMSTDNSRYCPKSQYPAATEDVRIEDIQLCGSDNQTPEEIDRLRQRIWKF</sequence>
<name>A0A225UFB7_9STRA</name>
<proteinExistence type="predicted"/>
<organism evidence="1 2">
    <name type="scientific">Phytophthora megakarya</name>
    <dbReference type="NCBI Taxonomy" id="4795"/>
    <lineage>
        <taxon>Eukaryota</taxon>
        <taxon>Sar</taxon>
        <taxon>Stramenopiles</taxon>
        <taxon>Oomycota</taxon>
        <taxon>Peronosporomycetes</taxon>
        <taxon>Peronosporales</taxon>
        <taxon>Peronosporaceae</taxon>
        <taxon>Phytophthora</taxon>
    </lineage>
</organism>
<dbReference type="AlphaFoldDB" id="A0A225UFB7"/>
<dbReference type="OrthoDB" id="120907at2759"/>
<dbReference type="EMBL" id="NBNE01019733">
    <property type="protein sequence ID" value="OWY91663.1"/>
    <property type="molecule type" value="Genomic_DNA"/>
</dbReference>
<accession>A0A225UFB7</accession>
<evidence type="ECO:0000313" key="2">
    <source>
        <dbReference type="Proteomes" id="UP000198211"/>
    </source>
</evidence>
<keyword evidence="2" id="KW-1185">Reference proteome</keyword>
<comment type="caution">
    <text evidence="1">The sequence shown here is derived from an EMBL/GenBank/DDBJ whole genome shotgun (WGS) entry which is preliminary data.</text>
</comment>
<dbReference type="Proteomes" id="UP000198211">
    <property type="component" value="Unassembled WGS sequence"/>
</dbReference>
<evidence type="ECO:0000313" key="1">
    <source>
        <dbReference type="EMBL" id="OWY91663.1"/>
    </source>
</evidence>
<gene>
    <name evidence="1" type="ORF">PHMEG_00039668</name>
</gene>
<reference evidence="2" key="1">
    <citation type="submission" date="2017-03" db="EMBL/GenBank/DDBJ databases">
        <title>Phytopthora megakarya and P. palmivora, two closely related causual agents of cacao black pod achieved similar genome size and gene model numbers by different mechanisms.</title>
        <authorList>
            <person name="Ali S."/>
            <person name="Shao J."/>
            <person name="Larry D.J."/>
            <person name="Kronmiller B."/>
            <person name="Shen D."/>
            <person name="Strem M.D."/>
            <person name="Melnick R.L."/>
            <person name="Guiltinan M.J."/>
            <person name="Tyler B.M."/>
            <person name="Meinhardt L.W."/>
            <person name="Bailey B.A."/>
        </authorList>
    </citation>
    <scope>NUCLEOTIDE SEQUENCE [LARGE SCALE GENOMIC DNA]</scope>
    <source>
        <strain evidence="2">zdho120</strain>
    </source>
</reference>
<protein>
    <submittedName>
        <fullName evidence="1">Uncharacterized protein</fullName>
    </submittedName>
</protein>